<evidence type="ECO:0000256" key="3">
    <source>
        <dbReference type="SAM" id="MobiDB-lite"/>
    </source>
</evidence>
<comment type="cofactor">
    <cofactor evidence="2">
        <name>Cu cation</name>
        <dbReference type="ChEBI" id="CHEBI:23378"/>
    </cofactor>
    <text evidence="2">Binds 1 copper ion per subunit.</text>
</comment>
<protein>
    <recommendedName>
        <fullName evidence="2">Superoxide dismutase [Cu-Zn]</fullName>
        <ecNumber evidence="2">1.15.1.1</ecNumber>
    </recommendedName>
</protein>
<evidence type="ECO:0000313" key="6">
    <source>
        <dbReference type="Proteomes" id="UP000831607"/>
    </source>
</evidence>
<gene>
    <name evidence="5" type="ORF">DHf2319_11440</name>
</gene>
<comment type="cofactor">
    <cofactor evidence="2">
        <name>Zn(2+)</name>
        <dbReference type="ChEBI" id="CHEBI:29105"/>
    </cofactor>
    <text evidence="2">Binds 1 zinc ion per subunit.</text>
</comment>
<keyword evidence="2" id="KW-0186">Copper</keyword>
<name>A0ABY4AMY1_9BURK</name>
<dbReference type="PROSITE" id="PS00332">
    <property type="entry name" value="SOD_CU_ZN_2"/>
    <property type="match status" value="1"/>
</dbReference>
<reference evidence="5 6" key="1">
    <citation type="submission" date="2020-11" db="EMBL/GenBank/DDBJ databases">
        <title>Algicoccus daihaiensis sp.nov., isolated from Daihai Lake in Inner Mongolia.</title>
        <authorList>
            <person name="Kai J."/>
        </authorList>
    </citation>
    <scope>NUCLEOTIDE SEQUENCE [LARGE SCALE GENOMIC DNA]</scope>
    <source>
        <strain evidence="6">f23</strain>
    </source>
</reference>
<keyword evidence="2" id="KW-0479">Metal-binding</keyword>
<dbReference type="InterPro" id="IPR024134">
    <property type="entry name" value="SOD_Cu/Zn_/chaperone"/>
</dbReference>
<proteinExistence type="inferred from homology"/>
<dbReference type="InterPro" id="IPR036423">
    <property type="entry name" value="SOD-like_Cu/Zn_dom_sf"/>
</dbReference>
<dbReference type="CDD" id="cd00305">
    <property type="entry name" value="Cu-Zn_Superoxide_Dismutase"/>
    <property type="match status" value="1"/>
</dbReference>
<dbReference type="Proteomes" id="UP000831607">
    <property type="component" value="Chromosome"/>
</dbReference>
<keyword evidence="2" id="KW-0560">Oxidoreductase</keyword>
<comment type="function">
    <text evidence="2">Destroys radicals which are normally produced within the cells and which are toxic to biological systems.</text>
</comment>
<sequence>MLTTAFAYLPQNSIAQTASTQLEPRSGSSVSGTVKLMQTNDGIQFDAQVEGLKPGSAHGFHVHQGTDCDTADASSAGPHFNPKDMPHGGPNSSHSHAGDLPNLVATQDGRATLITISQQVSLASGAANNVLGRTIVVHADPDDHMTQPAGNAGSRIACGVIRAN</sequence>
<dbReference type="Pfam" id="PF00080">
    <property type="entry name" value="Sod_Cu"/>
    <property type="match status" value="1"/>
</dbReference>
<organism evidence="5 6">
    <name type="scientific">Orrella daihaiensis</name>
    <dbReference type="NCBI Taxonomy" id="2782176"/>
    <lineage>
        <taxon>Bacteria</taxon>
        <taxon>Pseudomonadati</taxon>
        <taxon>Pseudomonadota</taxon>
        <taxon>Betaproteobacteria</taxon>
        <taxon>Burkholderiales</taxon>
        <taxon>Alcaligenaceae</taxon>
        <taxon>Orrella</taxon>
    </lineage>
</organism>
<dbReference type="InterPro" id="IPR001424">
    <property type="entry name" value="SOD_Cu_Zn_dom"/>
</dbReference>
<dbReference type="PRINTS" id="PR00068">
    <property type="entry name" value="CUZNDISMTASE"/>
</dbReference>
<evidence type="ECO:0000313" key="5">
    <source>
        <dbReference type="EMBL" id="UOD51691.1"/>
    </source>
</evidence>
<evidence type="ECO:0000256" key="2">
    <source>
        <dbReference type="RuleBase" id="RU000393"/>
    </source>
</evidence>
<keyword evidence="2" id="KW-0862">Zinc</keyword>
<feature type="domain" description="Superoxide dismutase copper/zinc binding" evidence="4">
    <location>
        <begin position="30"/>
        <end position="161"/>
    </location>
</feature>
<dbReference type="Gene3D" id="2.60.40.200">
    <property type="entry name" value="Superoxide dismutase, copper/zinc binding domain"/>
    <property type="match status" value="1"/>
</dbReference>
<dbReference type="SUPFAM" id="SSF49329">
    <property type="entry name" value="Cu,Zn superoxide dismutase-like"/>
    <property type="match status" value="1"/>
</dbReference>
<feature type="region of interest" description="Disordered" evidence="3">
    <location>
        <begin position="67"/>
        <end position="102"/>
    </location>
</feature>
<comment type="catalytic activity">
    <reaction evidence="2">
        <text>2 superoxide + 2 H(+) = H2O2 + O2</text>
        <dbReference type="Rhea" id="RHEA:20696"/>
        <dbReference type="ChEBI" id="CHEBI:15378"/>
        <dbReference type="ChEBI" id="CHEBI:15379"/>
        <dbReference type="ChEBI" id="CHEBI:16240"/>
        <dbReference type="ChEBI" id="CHEBI:18421"/>
        <dbReference type="EC" id="1.15.1.1"/>
    </reaction>
</comment>
<evidence type="ECO:0000256" key="1">
    <source>
        <dbReference type="ARBA" id="ARBA00010457"/>
    </source>
</evidence>
<dbReference type="PANTHER" id="PTHR10003">
    <property type="entry name" value="SUPEROXIDE DISMUTASE CU-ZN -RELATED"/>
    <property type="match status" value="1"/>
</dbReference>
<comment type="similarity">
    <text evidence="1 2">Belongs to the Cu-Zn superoxide dismutase family.</text>
</comment>
<dbReference type="EMBL" id="CP063982">
    <property type="protein sequence ID" value="UOD51691.1"/>
    <property type="molecule type" value="Genomic_DNA"/>
</dbReference>
<dbReference type="EC" id="1.15.1.1" evidence="2"/>
<dbReference type="InterPro" id="IPR018152">
    <property type="entry name" value="SOD_Cu/Zn_BS"/>
</dbReference>
<keyword evidence="6" id="KW-1185">Reference proteome</keyword>
<evidence type="ECO:0000259" key="4">
    <source>
        <dbReference type="Pfam" id="PF00080"/>
    </source>
</evidence>
<accession>A0ABY4AMY1</accession>